<sequence length="353" mass="39943">MNQSILELKTESAIDIEAVAGLIADTQKASGEIPWSAGDKTDPWDHVEAAMGLTIGGYFREAVKAFEWMAQNQLEDGSWYSAYRNGIPDDLTRESNMSSYIAVGVFHYYLITRNSDFIKNMWNTVKKAMDFTLSLQAPGGEIYWAVSPRGDKDPMALLTGSSSICMSIKCALVLADILGYEQPLWEDALEKLEYAILNKPCLFNMTKSRYSMDWFYPVLSGAVTGKNAQDRIDKYWKKFVIQGQGIRCVSDQPWVTIAETSEFCLALSAMGKHELARIIFSWICDKRYDDGSYWCGHTFPDMTIWPEEKITWTNAVVLMAADAVYDLTPGSRLFCHKYWEGKKEKGSITRGRD</sequence>
<name>A0A975B3T6_9BACT</name>
<proteinExistence type="predicted"/>
<dbReference type="Proteomes" id="UP000663720">
    <property type="component" value="Chromosome"/>
</dbReference>
<protein>
    <submittedName>
        <fullName evidence="1">Glycosidase domain-containing protein</fullName>
    </submittedName>
</protein>
<gene>
    <name evidence="1" type="ORF">dnl_04760</name>
</gene>
<keyword evidence="1" id="KW-0326">Glycosidase</keyword>
<dbReference type="Gene3D" id="1.50.10.10">
    <property type="match status" value="1"/>
</dbReference>
<dbReference type="KEGG" id="dli:dnl_04760"/>
<dbReference type="EMBL" id="CP061799">
    <property type="protein sequence ID" value="QTA78256.1"/>
    <property type="molecule type" value="Genomic_DNA"/>
</dbReference>
<organism evidence="1 2">
    <name type="scientific">Desulfonema limicola</name>
    <dbReference type="NCBI Taxonomy" id="45656"/>
    <lineage>
        <taxon>Bacteria</taxon>
        <taxon>Pseudomonadati</taxon>
        <taxon>Thermodesulfobacteriota</taxon>
        <taxon>Desulfobacteria</taxon>
        <taxon>Desulfobacterales</taxon>
        <taxon>Desulfococcaceae</taxon>
        <taxon>Desulfonema</taxon>
    </lineage>
</organism>
<dbReference type="InterPro" id="IPR008928">
    <property type="entry name" value="6-hairpin_glycosidase_sf"/>
</dbReference>
<evidence type="ECO:0000313" key="2">
    <source>
        <dbReference type="Proteomes" id="UP000663720"/>
    </source>
</evidence>
<dbReference type="GO" id="GO:0016798">
    <property type="term" value="F:hydrolase activity, acting on glycosyl bonds"/>
    <property type="evidence" value="ECO:0007669"/>
    <property type="project" value="UniProtKB-KW"/>
</dbReference>
<reference evidence="1" key="1">
    <citation type="journal article" date="2021" name="Microb. Physiol.">
        <title>Proteogenomic Insights into the Physiology of Marine, Sulfate-Reducing, Filamentous Desulfonema limicola and Desulfonema magnum.</title>
        <authorList>
            <person name="Schnaars V."/>
            <person name="Wohlbrand L."/>
            <person name="Scheve S."/>
            <person name="Hinrichs C."/>
            <person name="Reinhardt R."/>
            <person name="Rabus R."/>
        </authorList>
    </citation>
    <scope>NUCLEOTIDE SEQUENCE</scope>
    <source>
        <strain evidence="1">5ac10</strain>
    </source>
</reference>
<keyword evidence="1" id="KW-0378">Hydrolase</keyword>
<keyword evidence="2" id="KW-1185">Reference proteome</keyword>
<dbReference type="RefSeq" id="WP_207690141.1">
    <property type="nucleotide sequence ID" value="NZ_CP061799.1"/>
</dbReference>
<dbReference type="InterPro" id="IPR012341">
    <property type="entry name" value="6hp_glycosidase-like_sf"/>
</dbReference>
<dbReference type="GO" id="GO:0005975">
    <property type="term" value="P:carbohydrate metabolic process"/>
    <property type="evidence" value="ECO:0007669"/>
    <property type="project" value="InterPro"/>
</dbReference>
<dbReference type="AlphaFoldDB" id="A0A975B3T6"/>
<dbReference type="SUPFAM" id="SSF48208">
    <property type="entry name" value="Six-hairpin glycosidases"/>
    <property type="match status" value="1"/>
</dbReference>
<accession>A0A975B3T6</accession>
<evidence type="ECO:0000313" key="1">
    <source>
        <dbReference type="EMBL" id="QTA78256.1"/>
    </source>
</evidence>